<keyword evidence="1 4" id="KW-0378">Hydrolase</keyword>
<keyword evidence="5" id="KW-1185">Reference proteome</keyword>
<dbReference type="InterPro" id="IPR029058">
    <property type="entry name" value="AB_hydrolase_fold"/>
</dbReference>
<dbReference type="EMBL" id="BAABBM010000001">
    <property type="protein sequence ID" value="GAA3891739.1"/>
    <property type="molecule type" value="Genomic_DNA"/>
</dbReference>
<dbReference type="GO" id="GO:0016787">
    <property type="term" value="F:hydrolase activity"/>
    <property type="evidence" value="ECO:0007669"/>
    <property type="project" value="UniProtKB-KW"/>
</dbReference>
<dbReference type="InterPro" id="IPR049492">
    <property type="entry name" value="BD-FAE-like_dom"/>
</dbReference>
<keyword evidence="2" id="KW-0732">Signal</keyword>
<dbReference type="Gene3D" id="3.40.50.1820">
    <property type="entry name" value="alpha/beta hydrolase"/>
    <property type="match status" value="1"/>
</dbReference>
<dbReference type="Proteomes" id="UP001500827">
    <property type="component" value="Unassembled WGS sequence"/>
</dbReference>
<dbReference type="PANTHER" id="PTHR48081">
    <property type="entry name" value="AB HYDROLASE SUPERFAMILY PROTEIN C4A8.06C"/>
    <property type="match status" value="1"/>
</dbReference>
<sequence length="292" mass="32260">MNRLYRVFASFVIISLAAAAPPASLIQFSALKKRAHPEPTTTVRYGDNPLQVVDVWLPKGRGPFPTVLMIHGGCWQTDVADRHLMDWVSNDLRRRRIAVWNIDYRGVDRAGGGYPGTFMDVAAAADALSLHARELHLDTRRIVAVGHSAGGHLALWLAGRPRLLRSSPLYRDHPIPLAAVVSLGGLPDLERETQVENGCGKTVSVTLSGGHFAETSVPRLAPLHVRQYLVNGLMDPIIPTELASDYQRRMQSAGDKVTIDWVPDSGHFELIVPESRAWAVALRHIEQALHRH</sequence>
<feature type="domain" description="BD-FAE-like" evidence="3">
    <location>
        <begin position="54"/>
        <end position="193"/>
    </location>
</feature>
<name>A0ABP7L2Q7_9SPHN</name>
<dbReference type="SUPFAM" id="SSF53474">
    <property type="entry name" value="alpha/beta-Hydrolases"/>
    <property type="match status" value="1"/>
</dbReference>
<reference evidence="5" key="1">
    <citation type="journal article" date="2019" name="Int. J. Syst. Evol. Microbiol.">
        <title>The Global Catalogue of Microorganisms (GCM) 10K type strain sequencing project: providing services to taxonomists for standard genome sequencing and annotation.</title>
        <authorList>
            <consortium name="The Broad Institute Genomics Platform"/>
            <consortium name="The Broad Institute Genome Sequencing Center for Infectious Disease"/>
            <person name="Wu L."/>
            <person name="Ma J."/>
        </authorList>
    </citation>
    <scope>NUCLEOTIDE SEQUENCE [LARGE SCALE GENOMIC DNA]</scope>
    <source>
        <strain evidence="5">JCM 17543</strain>
    </source>
</reference>
<dbReference type="RefSeq" id="WP_425565391.1">
    <property type="nucleotide sequence ID" value="NZ_BAABBM010000001.1"/>
</dbReference>
<comment type="caution">
    <text evidence="4">The sequence shown here is derived from an EMBL/GenBank/DDBJ whole genome shotgun (WGS) entry which is preliminary data.</text>
</comment>
<gene>
    <name evidence="4" type="ORF">GCM10022276_08570</name>
</gene>
<organism evidence="4 5">
    <name type="scientific">Sphingomonas limnosediminicola</name>
    <dbReference type="NCBI Taxonomy" id="940133"/>
    <lineage>
        <taxon>Bacteria</taxon>
        <taxon>Pseudomonadati</taxon>
        <taxon>Pseudomonadota</taxon>
        <taxon>Alphaproteobacteria</taxon>
        <taxon>Sphingomonadales</taxon>
        <taxon>Sphingomonadaceae</taxon>
        <taxon>Sphingomonas</taxon>
    </lineage>
</organism>
<feature type="chain" id="PRO_5046930677" evidence="2">
    <location>
        <begin position="20"/>
        <end position="292"/>
    </location>
</feature>
<feature type="signal peptide" evidence="2">
    <location>
        <begin position="1"/>
        <end position="19"/>
    </location>
</feature>
<dbReference type="InterPro" id="IPR050300">
    <property type="entry name" value="GDXG_lipolytic_enzyme"/>
</dbReference>
<evidence type="ECO:0000313" key="4">
    <source>
        <dbReference type="EMBL" id="GAA3891739.1"/>
    </source>
</evidence>
<protein>
    <submittedName>
        <fullName evidence="4">Alpha/beta hydrolase</fullName>
    </submittedName>
</protein>
<dbReference type="Pfam" id="PF20434">
    <property type="entry name" value="BD-FAE"/>
    <property type="match status" value="1"/>
</dbReference>
<accession>A0ABP7L2Q7</accession>
<proteinExistence type="predicted"/>
<evidence type="ECO:0000256" key="1">
    <source>
        <dbReference type="ARBA" id="ARBA00022801"/>
    </source>
</evidence>
<evidence type="ECO:0000313" key="5">
    <source>
        <dbReference type="Proteomes" id="UP001500827"/>
    </source>
</evidence>
<evidence type="ECO:0000256" key="2">
    <source>
        <dbReference type="SAM" id="SignalP"/>
    </source>
</evidence>
<evidence type="ECO:0000259" key="3">
    <source>
        <dbReference type="Pfam" id="PF20434"/>
    </source>
</evidence>